<proteinExistence type="predicted"/>
<dbReference type="InterPro" id="IPR044440">
    <property type="entry name" value="GABAb_receptor_plant_PBP1"/>
</dbReference>
<accession>A0ABC8RTY0</accession>
<gene>
    <name evidence="6" type="ORF">ILEXP_LOCUS16104</name>
</gene>
<evidence type="ECO:0000256" key="1">
    <source>
        <dbReference type="ARBA" id="ARBA00004370"/>
    </source>
</evidence>
<dbReference type="InterPro" id="IPR028082">
    <property type="entry name" value="Peripla_BP_I"/>
</dbReference>
<dbReference type="FunFam" id="3.40.50.2300:FF:000188">
    <property type="entry name" value="Glutamate receptor"/>
    <property type="match status" value="1"/>
</dbReference>
<dbReference type="PANTHER" id="PTHR34836">
    <property type="entry name" value="OS06G0188250 PROTEIN"/>
    <property type="match status" value="1"/>
</dbReference>
<sequence>MVHFRSPGENPLQAAYAELLKENNVASIIGMETWEKATIVADVGNRAQTKTTSIGAIIDDGTRIGKEVKAAMKVAAQKFNNSSLYHKLSLHFRNTGGNPLQAAYAAEELIKENNVEAIIGMETWEKAVLVADVGNRAQVPIISFASASIKQPIMPPHLPFLVQMATSVTEQIICITEIIRSFNWRKVIAIYEANYYGTDFGMFAALSNSLQDHGVEIEYCLVLPSFSTLSDPKGFVSENVAELLSKQSMVFIVLQISSSMAAHLFRQAKQMRLIGRDSAWIIADPFASLLDSVNTSVISSMEGALGIKTYFVEDSRSFLDFRQQFRRVFQSDYPEEENSEMGIHALRAYDSITTIANAINRTGSWLRIEIEIYSLKRGRENYA</sequence>
<dbReference type="Pfam" id="PF01094">
    <property type="entry name" value="ANF_receptor"/>
    <property type="match status" value="1"/>
</dbReference>
<evidence type="ECO:0000259" key="5">
    <source>
        <dbReference type="Pfam" id="PF01094"/>
    </source>
</evidence>
<organism evidence="6 7">
    <name type="scientific">Ilex paraguariensis</name>
    <name type="common">yerba mate</name>
    <dbReference type="NCBI Taxonomy" id="185542"/>
    <lineage>
        <taxon>Eukaryota</taxon>
        <taxon>Viridiplantae</taxon>
        <taxon>Streptophyta</taxon>
        <taxon>Embryophyta</taxon>
        <taxon>Tracheophyta</taxon>
        <taxon>Spermatophyta</taxon>
        <taxon>Magnoliopsida</taxon>
        <taxon>eudicotyledons</taxon>
        <taxon>Gunneridae</taxon>
        <taxon>Pentapetalae</taxon>
        <taxon>asterids</taxon>
        <taxon>campanulids</taxon>
        <taxon>Aquifoliales</taxon>
        <taxon>Aquifoliaceae</taxon>
        <taxon>Ilex</taxon>
    </lineage>
</organism>
<comment type="caution">
    <text evidence="6">The sequence shown here is derived from an EMBL/GenBank/DDBJ whole genome shotgun (WGS) entry which is preliminary data.</text>
</comment>
<evidence type="ECO:0000313" key="7">
    <source>
        <dbReference type="Proteomes" id="UP001642360"/>
    </source>
</evidence>
<evidence type="ECO:0000256" key="4">
    <source>
        <dbReference type="ARBA" id="ARBA00023136"/>
    </source>
</evidence>
<comment type="subcellular location">
    <subcellularLocation>
        <location evidence="1">Membrane</location>
    </subcellularLocation>
</comment>
<evidence type="ECO:0000256" key="3">
    <source>
        <dbReference type="ARBA" id="ARBA00022989"/>
    </source>
</evidence>
<dbReference type="Gene3D" id="3.40.50.2300">
    <property type="match status" value="2"/>
</dbReference>
<keyword evidence="4" id="KW-0472">Membrane</keyword>
<keyword evidence="7" id="KW-1185">Reference proteome</keyword>
<protein>
    <recommendedName>
        <fullName evidence="5">Receptor ligand binding region domain-containing protein</fullName>
    </recommendedName>
</protein>
<dbReference type="GO" id="GO:0016020">
    <property type="term" value="C:membrane"/>
    <property type="evidence" value="ECO:0007669"/>
    <property type="project" value="UniProtKB-SubCell"/>
</dbReference>
<keyword evidence="3" id="KW-1133">Transmembrane helix</keyword>
<dbReference type="EMBL" id="CAUOFW020001725">
    <property type="protein sequence ID" value="CAK9148178.1"/>
    <property type="molecule type" value="Genomic_DNA"/>
</dbReference>
<evidence type="ECO:0000313" key="6">
    <source>
        <dbReference type="EMBL" id="CAK9148178.1"/>
    </source>
</evidence>
<dbReference type="SUPFAM" id="SSF53822">
    <property type="entry name" value="Periplasmic binding protein-like I"/>
    <property type="match status" value="1"/>
</dbReference>
<dbReference type="Proteomes" id="UP001642360">
    <property type="component" value="Unassembled WGS sequence"/>
</dbReference>
<dbReference type="InterPro" id="IPR001828">
    <property type="entry name" value="ANF_lig-bd_rcpt"/>
</dbReference>
<reference evidence="6 7" key="1">
    <citation type="submission" date="2024-02" db="EMBL/GenBank/DDBJ databases">
        <authorList>
            <person name="Vignale AGUSTIN F."/>
            <person name="Sosa J E."/>
            <person name="Modenutti C."/>
        </authorList>
    </citation>
    <scope>NUCLEOTIDE SEQUENCE [LARGE SCALE GENOMIC DNA]</scope>
</reference>
<feature type="domain" description="Receptor ligand binding region" evidence="5">
    <location>
        <begin position="68"/>
        <end position="363"/>
    </location>
</feature>
<evidence type="ECO:0000256" key="2">
    <source>
        <dbReference type="ARBA" id="ARBA00022692"/>
    </source>
</evidence>
<dbReference type="InterPro" id="IPR015683">
    <property type="entry name" value="Ionotropic_Glu_rcpt"/>
</dbReference>
<dbReference type="AlphaFoldDB" id="A0ABC8RTY0"/>
<name>A0ABC8RTY0_9AQUA</name>
<dbReference type="PANTHER" id="PTHR34836:SF9">
    <property type="entry name" value="RECEPTOR LIGAND BINDING REGION DOMAIN-CONTAINING PROTEIN"/>
    <property type="match status" value="1"/>
</dbReference>
<keyword evidence="2" id="KW-0812">Transmembrane</keyword>
<dbReference type="CDD" id="cd19990">
    <property type="entry name" value="PBP1_GABAb_receptor_plant"/>
    <property type="match status" value="1"/>
</dbReference>